<comment type="similarity">
    <text evidence="1 4">Belongs to the plant dirigent protein family.</text>
</comment>
<dbReference type="Pfam" id="PF03018">
    <property type="entry name" value="Dirigent"/>
    <property type="match status" value="1"/>
</dbReference>
<dbReference type="AlphaFoldDB" id="A0A7J7HF55"/>
<protein>
    <recommendedName>
        <fullName evidence="4">Dirigent protein</fullName>
    </recommendedName>
</protein>
<evidence type="ECO:0000313" key="6">
    <source>
        <dbReference type="Proteomes" id="UP000593564"/>
    </source>
</evidence>
<reference evidence="6" key="1">
    <citation type="journal article" date="2020" name="Nat. Commun.">
        <title>Genome assembly of wild tea tree DASZ reveals pedigree and selection history of tea varieties.</title>
        <authorList>
            <person name="Zhang W."/>
            <person name="Zhang Y."/>
            <person name="Qiu H."/>
            <person name="Guo Y."/>
            <person name="Wan H."/>
            <person name="Zhang X."/>
            <person name="Scossa F."/>
            <person name="Alseekh S."/>
            <person name="Zhang Q."/>
            <person name="Wang P."/>
            <person name="Xu L."/>
            <person name="Schmidt M.H."/>
            <person name="Jia X."/>
            <person name="Li D."/>
            <person name="Zhu A."/>
            <person name="Guo F."/>
            <person name="Chen W."/>
            <person name="Ni D."/>
            <person name="Usadel B."/>
            <person name="Fernie A.R."/>
            <person name="Wen W."/>
        </authorList>
    </citation>
    <scope>NUCLEOTIDE SEQUENCE [LARGE SCALE GENOMIC DNA]</scope>
    <source>
        <strain evidence="6">cv. G240</strain>
    </source>
</reference>
<keyword evidence="4" id="KW-0052">Apoplast</keyword>
<dbReference type="Proteomes" id="UP000593564">
    <property type="component" value="Unassembled WGS sequence"/>
</dbReference>
<dbReference type="InterPro" id="IPR044859">
    <property type="entry name" value="Allene_oxi_cyc_Dirigent"/>
</dbReference>
<dbReference type="Gene3D" id="2.40.480.10">
    <property type="entry name" value="Allene oxide cyclase-like"/>
    <property type="match status" value="1"/>
</dbReference>
<name>A0A7J7HF55_CAMSI</name>
<dbReference type="GO" id="GO:0009699">
    <property type="term" value="P:phenylpropanoid biosynthetic process"/>
    <property type="evidence" value="ECO:0007669"/>
    <property type="project" value="UniProtKB-ARBA"/>
</dbReference>
<evidence type="ECO:0000256" key="3">
    <source>
        <dbReference type="ARBA" id="ARBA00022525"/>
    </source>
</evidence>
<evidence type="ECO:0000256" key="4">
    <source>
        <dbReference type="RuleBase" id="RU363099"/>
    </source>
</evidence>
<dbReference type="InterPro" id="IPR004265">
    <property type="entry name" value="Dirigent"/>
</dbReference>
<organism evidence="5 6">
    <name type="scientific">Camellia sinensis</name>
    <name type="common">Tea plant</name>
    <name type="synonym">Thea sinensis</name>
    <dbReference type="NCBI Taxonomy" id="4442"/>
    <lineage>
        <taxon>Eukaryota</taxon>
        <taxon>Viridiplantae</taxon>
        <taxon>Streptophyta</taxon>
        <taxon>Embryophyta</taxon>
        <taxon>Tracheophyta</taxon>
        <taxon>Spermatophyta</taxon>
        <taxon>Magnoliopsida</taxon>
        <taxon>eudicotyledons</taxon>
        <taxon>Gunneridae</taxon>
        <taxon>Pentapetalae</taxon>
        <taxon>asterids</taxon>
        <taxon>Ericales</taxon>
        <taxon>Theaceae</taxon>
        <taxon>Camellia</taxon>
    </lineage>
</organism>
<evidence type="ECO:0000256" key="2">
    <source>
        <dbReference type="ARBA" id="ARBA00011738"/>
    </source>
</evidence>
<reference evidence="5 6" key="2">
    <citation type="submission" date="2020-07" db="EMBL/GenBank/DDBJ databases">
        <title>Genome assembly of wild tea tree DASZ reveals pedigree and selection history of tea varieties.</title>
        <authorList>
            <person name="Zhang W."/>
        </authorList>
    </citation>
    <scope>NUCLEOTIDE SEQUENCE [LARGE SCALE GENOMIC DNA]</scope>
    <source>
        <strain evidence="6">cv. G240</strain>
        <tissue evidence="5">Leaf</tissue>
    </source>
</reference>
<comment type="caution">
    <text evidence="5">The sequence shown here is derived from an EMBL/GenBank/DDBJ whole genome shotgun (WGS) entry which is preliminary data.</text>
</comment>
<sequence>MDSPLTVGPSQSSKVIGRAQGMYGAASMEEVREFIVMNLVFIDENYYNGATLTVLGSNPSFHKKRELTVVGGTGVFRLAHGVALLNTYFFNAALGNATVEF</sequence>
<dbReference type="PANTHER" id="PTHR21495">
    <property type="entry name" value="NUCLEOPORIN-RELATED"/>
    <property type="match status" value="1"/>
</dbReference>
<keyword evidence="6" id="KW-1185">Reference proteome</keyword>
<evidence type="ECO:0000256" key="1">
    <source>
        <dbReference type="ARBA" id="ARBA00010746"/>
    </source>
</evidence>
<comment type="subunit">
    <text evidence="2 4">Homodimer.</text>
</comment>
<accession>A0A7J7HF55</accession>
<evidence type="ECO:0000313" key="5">
    <source>
        <dbReference type="EMBL" id="KAF5951550.1"/>
    </source>
</evidence>
<comment type="subcellular location">
    <subcellularLocation>
        <location evidence="4">Secreted</location>
        <location evidence="4">Extracellular space</location>
        <location evidence="4">Apoplast</location>
    </subcellularLocation>
</comment>
<comment type="function">
    <text evidence="4">Dirigent proteins impart stereoselectivity on the phenoxy radical-coupling reaction, yielding optically active lignans from two molecules of coniferyl alcohol in the biosynthesis of lignans, flavonolignans, and alkaloids and thus plays a central role in plant secondary metabolism.</text>
</comment>
<dbReference type="EMBL" id="JACBKZ010000004">
    <property type="protein sequence ID" value="KAF5951550.1"/>
    <property type="molecule type" value="Genomic_DNA"/>
</dbReference>
<proteinExistence type="inferred from homology"/>
<dbReference type="GO" id="GO:0048046">
    <property type="term" value="C:apoplast"/>
    <property type="evidence" value="ECO:0007669"/>
    <property type="project" value="UniProtKB-SubCell"/>
</dbReference>
<keyword evidence="3 4" id="KW-0964">Secreted</keyword>
<gene>
    <name evidence="5" type="ORF">HYC85_009494</name>
</gene>